<dbReference type="InterPro" id="IPR015655">
    <property type="entry name" value="PP2C"/>
</dbReference>
<feature type="compositionally biased region" description="Polar residues" evidence="2">
    <location>
        <begin position="1"/>
        <end position="10"/>
    </location>
</feature>
<dbReference type="OrthoDB" id="10264738at2759"/>
<dbReference type="AlphaFoldDB" id="A0A2T9ZI37"/>
<dbReference type="CDD" id="cd00143">
    <property type="entry name" value="PP2Cc"/>
    <property type="match status" value="1"/>
</dbReference>
<evidence type="ECO:0000256" key="2">
    <source>
        <dbReference type="SAM" id="MobiDB-lite"/>
    </source>
</evidence>
<accession>A0A2T9ZI37</accession>
<name>A0A2T9ZI37_9FUNG</name>
<protein>
    <recommendedName>
        <fullName evidence="3">PPM-type phosphatase domain-containing protein</fullName>
    </recommendedName>
</protein>
<dbReference type="PANTHER" id="PTHR13832">
    <property type="entry name" value="PROTEIN PHOSPHATASE 2C"/>
    <property type="match status" value="1"/>
</dbReference>
<evidence type="ECO:0000313" key="4">
    <source>
        <dbReference type="EMBL" id="PVV04252.1"/>
    </source>
</evidence>
<dbReference type="STRING" id="133381.A0A2T9ZI37"/>
<dbReference type="SMART" id="SM00332">
    <property type="entry name" value="PP2Cc"/>
    <property type="match status" value="1"/>
</dbReference>
<dbReference type="SUPFAM" id="SSF81606">
    <property type="entry name" value="PP2C-like"/>
    <property type="match status" value="1"/>
</dbReference>
<dbReference type="Gene3D" id="3.60.40.10">
    <property type="entry name" value="PPM-type phosphatase domain"/>
    <property type="match status" value="1"/>
</dbReference>
<evidence type="ECO:0000313" key="5">
    <source>
        <dbReference type="Proteomes" id="UP000245609"/>
    </source>
</evidence>
<reference evidence="4 5" key="1">
    <citation type="journal article" date="2018" name="MBio">
        <title>Comparative Genomics Reveals the Core Gene Toolbox for the Fungus-Insect Symbiosis.</title>
        <authorList>
            <person name="Wang Y."/>
            <person name="Stata M."/>
            <person name="Wang W."/>
            <person name="Stajich J.E."/>
            <person name="White M.M."/>
            <person name="Moncalvo J.M."/>
        </authorList>
    </citation>
    <scope>NUCLEOTIDE SEQUENCE [LARGE SCALE GENOMIC DNA]</scope>
    <source>
        <strain evidence="4 5">SC-DP-2</strain>
    </source>
</reference>
<keyword evidence="5" id="KW-1185">Reference proteome</keyword>
<comment type="similarity">
    <text evidence="1">Belongs to the PP2C family.</text>
</comment>
<comment type="caution">
    <text evidence="4">The sequence shown here is derived from an EMBL/GenBank/DDBJ whole genome shotgun (WGS) entry which is preliminary data.</text>
</comment>
<feature type="region of interest" description="Disordered" evidence="2">
    <location>
        <begin position="114"/>
        <end position="142"/>
    </location>
</feature>
<organism evidence="4 5">
    <name type="scientific">Smittium megazygosporum</name>
    <dbReference type="NCBI Taxonomy" id="133381"/>
    <lineage>
        <taxon>Eukaryota</taxon>
        <taxon>Fungi</taxon>
        <taxon>Fungi incertae sedis</taxon>
        <taxon>Zoopagomycota</taxon>
        <taxon>Kickxellomycotina</taxon>
        <taxon>Harpellomycetes</taxon>
        <taxon>Harpellales</taxon>
        <taxon>Legeriomycetaceae</taxon>
        <taxon>Smittium</taxon>
    </lineage>
</organism>
<dbReference type="Pfam" id="PF00481">
    <property type="entry name" value="PP2C"/>
    <property type="match status" value="1"/>
</dbReference>
<dbReference type="InterPro" id="IPR036457">
    <property type="entry name" value="PPM-type-like_dom_sf"/>
</dbReference>
<evidence type="ECO:0000256" key="1">
    <source>
        <dbReference type="ARBA" id="ARBA00006702"/>
    </source>
</evidence>
<feature type="compositionally biased region" description="Polar residues" evidence="2">
    <location>
        <begin position="17"/>
        <end position="27"/>
    </location>
</feature>
<feature type="domain" description="PPM-type phosphatase" evidence="3">
    <location>
        <begin position="115"/>
        <end position="349"/>
    </location>
</feature>
<sequence length="352" mass="38808">MENSNFSENPVSKKLENSSTDRNTSDVIDSIDPMPRSTSRKEKTRPEFSISTSFSKNSIPSESTIHSAFVSSDSPEKAADFHLRTGNLRRNSIPPPINVADANLVAQKLLKQKNIQYSPSPPSNKTEHSLDPHESNKISIGLSSDRYSQVLETKLQQRKNEDTPSLLDSTFSQIDFDISNLERPNSGCTAAVAYVEITPSKNENDGKSYKLFCSNVGDARAVLCRNGKAIRLSYDHKGDDPNESNRVSDNGGLMLNNRVNGVLAVTRSLGDHSMKKVVVGRPYVSSTVLQKNDSLLILACDGLWDVCSDQKAVDIALKQPTAQEASDELLKYALDNLSSDNLSIMVIRFSYF</sequence>
<dbReference type="GO" id="GO:0004722">
    <property type="term" value="F:protein serine/threonine phosphatase activity"/>
    <property type="evidence" value="ECO:0007669"/>
    <property type="project" value="InterPro"/>
</dbReference>
<dbReference type="PROSITE" id="PS51746">
    <property type="entry name" value="PPM_2"/>
    <property type="match status" value="1"/>
</dbReference>
<evidence type="ECO:0000259" key="3">
    <source>
        <dbReference type="PROSITE" id="PS51746"/>
    </source>
</evidence>
<dbReference type="Proteomes" id="UP000245609">
    <property type="component" value="Unassembled WGS sequence"/>
</dbReference>
<feature type="compositionally biased region" description="Basic and acidic residues" evidence="2">
    <location>
        <begin position="125"/>
        <end position="136"/>
    </location>
</feature>
<dbReference type="InterPro" id="IPR001932">
    <property type="entry name" value="PPM-type_phosphatase-like_dom"/>
</dbReference>
<dbReference type="PANTHER" id="PTHR13832:SF837">
    <property type="entry name" value="PROTEIN PHOSPHATASE 2C-LIKE DOMAIN-CONTAINING PROTEIN 1"/>
    <property type="match status" value="1"/>
</dbReference>
<gene>
    <name evidence="4" type="ORF">BB560_001252</name>
</gene>
<proteinExistence type="inferred from homology"/>
<feature type="region of interest" description="Disordered" evidence="2">
    <location>
        <begin position="1"/>
        <end position="57"/>
    </location>
</feature>
<dbReference type="EMBL" id="MBFS01000144">
    <property type="protein sequence ID" value="PVV04252.1"/>
    <property type="molecule type" value="Genomic_DNA"/>
</dbReference>